<evidence type="ECO:0000313" key="2">
    <source>
        <dbReference type="EMBL" id="KAK3776075.1"/>
    </source>
</evidence>
<protein>
    <submittedName>
        <fullName evidence="2">Uncharacterized protein</fullName>
    </submittedName>
</protein>
<dbReference type="AlphaFoldDB" id="A0AAE0ZV18"/>
<name>A0AAE0ZV18_9GAST</name>
<gene>
    <name evidence="2" type="ORF">RRG08_046742</name>
</gene>
<sequence length="163" mass="17781">MLSSLTEVCEFAITRNRPETQAELQGVTLWTGSEGEVYLTTFCGAPLCLQAAVSYSPGVPNSLSRALGIRTTPRSRREGWGQAAVLDRNWLICVALILHSGPFFCFVLILIPSSRARLLLSFSLDQKKSPTVSVFTEILLTRLVLAVLNRLDKGAQLRGICGA</sequence>
<keyword evidence="3" id="KW-1185">Reference proteome</keyword>
<reference evidence="2" key="1">
    <citation type="journal article" date="2023" name="G3 (Bethesda)">
        <title>A reference genome for the long-term kleptoplast-retaining sea slug Elysia crispata morphotype clarki.</title>
        <authorList>
            <person name="Eastman K.E."/>
            <person name="Pendleton A.L."/>
            <person name="Shaikh M.A."/>
            <person name="Suttiyut T."/>
            <person name="Ogas R."/>
            <person name="Tomko P."/>
            <person name="Gavelis G."/>
            <person name="Widhalm J.R."/>
            <person name="Wisecaver J.H."/>
        </authorList>
    </citation>
    <scope>NUCLEOTIDE SEQUENCE</scope>
    <source>
        <strain evidence="2">ECLA1</strain>
    </source>
</reference>
<feature type="transmembrane region" description="Helical" evidence="1">
    <location>
        <begin position="90"/>
        <end position="111"/>
    </location>
</feature>
<accession>A0AAE0ZV18</accession>
<evidence type="ECO:0000256" key="1">
    <source>
        <dbReference type="SAM" id="Phobius"/>
    </source>
</evidence>
<dbReference type="Proteomes" id="UP001283361">
    <property type="component" value="Unassembled WGS sequence"/>
</dbReference>
<comment type="caution">
    <text evidence="2">The sequence shown here is derived from an EMBL/GenBank/DDBJ whole genome shotgun (WGS) entry which is preliminary data.</text>
</comment>
<keyword evidence="1" id="KW-1133">Transmembrane helix</keyword>
<organism evidence="2 3">
    <name type="scientific">Elysia crispata</name>
    <name type="common">lettuce slug</name>
    <dbReference type="NCBI Taxonomy" id="231223"/>
    <lineage>
        <taxon>Eukaryota</taxon>
        <taxon>Metazoa</taxon>
        <taxon>Spiralia</taxon>
        <taxon>Lophotrochozoa</taxon>
        <taxon>Mollusca</taxon>
        <taxon>Gastropoda</taxon>
        <taxon>Heterobranchia</taxon>
        <taxon>Euthyneura</taxon>
        <taxon>Panpulmonata</taxon>
        <taxon>Sacoglossa</taxon>
        <taxon>Placobranchoidea</taxon>
        <taxon>Plakobranchidae</taxon>
        <taxon>Elysia</taxon>
    </lineage>
</organism>
<keyword evidence="1" id="KW-0472">Membrane</keyword>
<proteinExistence type="predicted"/>
<evidence type="ECO:0000313" key="3">
    <source>
        <dbReference type="Proteomes" id="UP001283361"/>
    </source>
</evidence>
<dbReference type="EMBL" id="JAWDGP010003248">
    <property type="protein sequence ID" value="KAK3776075.1"/>
    <property type="molecule type" value="Genomic_DNA"/>
</dbReference>
<keyword evidence="1" id="KW-0812">Transmembrane</keyword>